<accession>A0A5J9SUS7</accession>
<protein>
    <recommendedName>
        <fullName evidence="1">KIB1-4 beta-propeller domain-containing protein</fullName>
    </recommendedName>
</protein>
<dbReference type="Proteomes" id="UP000324897">
    <property type="component" value="Unassembled WGS sequence"/>
</dbReference>
<evidence type="ECO:0000313" key="3">
    <source>
        <dbReference type="Proteomes" id="UP000324897"/>
    </source>
</evidence>
<feature type="non-terminal residue" evidence="2">
    <location>
        <position position="1"/>
    </location>
</feature>
<dbReference type="OrthoDB" id="667156at2759"/>
<feature type="domain" description="KIB1-4 beta-propeller" evidence="1">
    <location>
        <begin position="95"/>
        <end position="344"/>
    </location>
</feature>
<sequence length="425" mass="47208">MATPSVTSNVMISTASTLPGDLVRLVASRLLAGDLLDYVRFRAVCAPWRSATASPRGRGIVDPSFHPRRWMMLPEGDGLYPGHPKLHDYIRLLNLDTGSLVRVQVLMLKDHCILDSLDGLLVLQRDHDTAILLLHPFTGDILELPPLSTLVPVMDEGLSTLSVKKQLSFLRSVFTAGTFVDGAVTVMLAFPRLFNVAFATPHDQRWTVSTWEYEFGRPALSSRGKIYVADTVGSDHTSKIYQIDTPLPNGVLQPPKLITTLTEDVLWSPVYLVECDDSEVLVVGHNDRYLSKIVVYKLADLIMGRYVPVSSIGDKAIFILAPRTLCASSKALHTITGDTVVYTHPMKQYLAQYHLTSGMWSPAMDECSLRGLAPGPSSLIHHIITCCSRERWNKGLLLRWRKDDARQPSGGYLRWAVKGDHRRGA</sequence>
<name>A0A5J9SUS7_9POAL</name>
<dbReference type="EMBL" id="RWGY01000288">
    <property type="protein sequence ID" value="TVU02709.1"/>
    <property type="molecule type" value="Genomic_DNA"/>
</dbReference>
<comment type="caution">
    <text evidence="2">The sequence shown here is derived from an EMBL/GenBank/DDBJ whole genome shotgun (WGS) entry which is preliminary data.</text>
</comment>
<dbReference type="InterPro" id="IPR005174">
    <property type="entry name" value="KIB1-4_b-propeller"/>
</dbReference>
<gene>
    <name evidence="2" type="ORF">EJB05_51779</name>
</gene>
<dbReference type="PANTHER" id="PTHR33165">
    <property type="entry name" value="F-BOX DOMAIN CONTAINING PROTEIN-LIKE-RELATED"/>
    <property type="match status" value="1"/>
</dbReference>
<keyword evidence="3" id="KW-1185">Reference proteome</keyword>
<evidence type="ECO:0000259" key="1">
    <source>
        <dbReference type="Pfam" id="PF03478"/>
    </source>
</evidence>
<proteinExistence type="predicted"/>
<dbReference type="AlphaFoldDB" id="A0A5J9SUS7"/>
<organism evidence="2 3">
    <name type="scientific">Eragrostis curvula</name>
    <name type="common">weeping love grass</name>
    <dbReference type="NCBI Taxonomy" id="38414"/>
    <lineage>
        <taxon>Eukaryota</taxon>
        <taxon>Viridiplantae</taxon>
        <taxon>Streptophyta</taxon>
        <taxon>Embryophyta</taxon>
        <taxon>Tracheophyta</taxon>
        <taxon>Spermatophyta</taxon>
        <taxon>Magnoliopsida</taxon>
        <taxon>Liliopsida</taxon>
        <taxon>Poales</taxon>
        <taxon>Poaceae</taxon>
        <taxon>PACMAD clade</taxon>
        <taxon>Chloridoideae</taxon>
        <taxon>Eragrostideae</taxon>
        <taxon>Eragrostidinae</taxon>
        <taxon>Eragrostis</taxon>
    </lineage>
</organism>
<dbReference type="PANTHER" id="PTHR33165:SF98">
    <property type="entry name" value="F-BOX DOMAIN-CONTAINING PROTEIN"/>
    <property type="match status" value="1"/>
</dbReference>
<reference evidence="2 3" key="1">
    <citation type="journal article" date="2019" name="Sci. Rep.">
        <title>A high-quality genome of Eragrostis curvula grass provides insights into Poaceae evolution and supports new strategies to enhance forage quality.</title>
        <authorList>
            <person name="Carballo J."/>
            <person name="Santos B.A.C.M."/>
            <person name="Zappacosta D."/>
            <person name="Garbus I."/>
            <person name="Selva J.P."/>
            <person name="Gallo C.A."/>
            <person name="Diaz A."/>
            <person name="Albertini E."/>
            <person name="Caccamo M."/>
            <person name="Echenique V."/>
        </authorList>
    </citation>
    <scope>NUCLEOTIDE SEQUENCE [LARGE SCALE GENOMIC DNA]</scope>
    <source>
        <strain evidence="3">cv. Victoria</strain>
        <tissue evidence="2">Leaf</tissue>
    </source>
</reference>
<dbReference type="Pfam" id="PF03478">
    <property type="entry name" value="Beta-prop_KIB1-4"/>
    <property type="match status" value="1"/>
</dbReference>
<evidence type="ECO:0000313" key="2">
    <source>
        <dbReference type="EMBL" id="TVU02709.1"/>
    </source>
</evidence>
<dbReference type="Gramene" id="TVU02709">
    <property type="protein sequence ID" value="TVU02709"/>
    <property type="gene ID" value="EJB05_51779"/>
</dbReference>